<accession>A0A7S8FBP2</accession>
<name>A0A7S8FBP2_9BACT</name>
<proteinExistence type="predicted"/>
<dbReference type="KEGG" id="nkf:Nkreftii_000603"/>
<evidence type="ECO:0000256" key="1">
    <source>
        <dbReference type="SAM" id="MobiDB-lite"/>
    </source>
</evidence>
<gene>
    <name evidence="2" type="ORF">Nkreftii_000603</name>
</gene>
<sequence length="137" mass="15279">MNKVIAILSFVVVWYATADVSWAERHVSISTEREGRVLMLAGDDEFVGPVLRPEGLSQQAEQPSWNRFSLTPTDLYHPAGGERHHPVPSRSFIAPDGVALMFSWPFASTPTSQLGPRAAQKEPQLNLDTGETEYRSW</sequence>
<dbReference type="AlphaFoldDB" id="A0A7S8FBP2"/>
<reference evidence="2 3" key="1">
    <citation type="journal article" date="2020" name="ISME J.">
        <title>Enrichment and physiological characterization of a novel comammox Nitrospira indicates ammonium inhibition of complete nitrification.</title>
        <authorList>
            <person name="Sakoula D."/>
            <person name="Koch H."/>
            <person name="Frank J."/>
            <person name="Jetten M.S.M."/>
            <person name="van Kessel M.A.H.J."/>
            <person name="Lucker S."/>
        </authorList>
    </citation>
    <scope>NUCLEOTIDE SEQUENCE [LARGE SCALE GENOMIC DNA]</scope>
    <source>
        <strain evidence="2">Comreactor17</strain>
    </source>
</reference>
<organism evidence="2 3">
    <name type="scientific">Candidatus Nitrospira kreftii</name>
    <dbReference type="NCBI Taxonomy" id="2652173"/>
    <lineage>
        <taxon>Bacteria</taxon>
        <taxon>Pseudomonadati</taxon>
        <taxon>Nitrospirota</taxon>
        <taxon>Nitrospiria</taxon>
        <taxon>Nitrospirales</taxon>
        <taxon>Nitrospiraceae</taxon>
        <taxon>Nitrospira</taxon>
    </lineage>
</organism>
<evidence type="ECO:0000313" key="2">
    <source>
        <dbReference type="EMBL" id="QPD02829.1"/>
    </source>
</evidence>
<evidence type="ECO:0000313" key="3">
    <source>
        <dbReference type="Proteomes" id="UP000593737"/>
    </source>
</evidence>
<protein>
    <submittedName>
        <fullName evidence="2">Uncharacterized protein</fullName>
    </submittedName>
</protein>
<dbReference type="EMBL" id="CP047423">
    <property type="protein sequence ID" value="QPD02829.1"/>
    <property type="molecule type" value="Genomic_DNA"/>
</dbReference>
<dbReference type="Proteomes" id="UP000593737">
    <property type="component" value="Chromosome"/>
</dbReference>
<feature type="region of interest" description="Disordered" evidence="1">
    <location>
        <begin position="110"/>
        <end position="137"/>
    </location>
</feature>